<dbReference type="EMBL" id="JAYKXN010000008">
    <property type="protein sequence ID" value="KAK7262885.1"/>
    <property type="molecule type" value="Genomic_DNA"/>
</dbReference>
<dbReference type="InterPro" id="IPR005299">
    <property type="entry name" value="MeTrfase_7"/>
</dbReference>
<comment type="caution">
    <text evidence="5">The sequence shown here is derived from an EMBL/GenBank/DDBJ whole genome shotgun (WGS) entry which is preliminary data.</text>
</comment>
<organism evidence="5 6">
    <name type="scientific">Clitoria ternatea</name>
    <name type="common">Butterfly pea</name>
    <dbReference type="NCBI Taxonomy" id="43366"/>
    <lineage>
        <taxon>Eukaryota</taxon>
        <taxon>Viridiplantae</taxon>
        <taxon>Streptophyta</taxon>
        <taxon>Embryophyta</taxon>
        <taxon>Tracheophyta</taxon>
        <taxon>Spermatophyta</taxon>
        <taxon>Magnoliopsida</taxon>
        <taxon>eudicotyledons</taxon>
        <taxon>Gunneridae</taxon>
        <taxon>Pentapetalae</taxon>
        <taxon>rosids</taxon>
        <taxon>fabids</taxon>
        <taxon>Fabales</taxon>
        <taxon>Fabaceae</taxon>
        <taxon>Papilionoideae</taxon>
        <taxon>50 kb inversion clade</taxon>
        <taxon>NPAAA clade</taxon>
        <taxon>indigoferoid/millettioid clade</taxon>
        <taxon>Phaseoleae</taxon>
        <taxon>Clitoria</taxon>
    </lineage>
</organism>
<keyword evidence="3" id="KW-0479">Metal-binding</keyword>
<keyword evidence="2" id="KW-0808">Transferase</keyword>
<dbReference type="AlphaFoldDB" id="A0AAN9I430"/>
<keyword evidence="6" id="KW-1185">Reference proteome</keyword>
<evidence type="ECO:0000256" key="4">
    <source>
        <dbReference type="ARBA" id="ARBA00022842"/>
    </source>
</evidence>
<evidence type="ECO:0000313" key="5">
    <source>
        <dbReference type="EMBL" id="KAK7262885.1"/>
    </source>
</evidence>
<dbReference type="PANTHER" id="PTHR31009">
    <property type="entry name" value="S-ADENOSYL-L-METHIONINE:CARBOXYL METHYLTRANSFERASE FAMILY PROTEIN"/>
    <property type="match status" value="1"/>
</dbReference>
<dbReference type="Pfam" id="PF03492">
    <property type="entry name" value="Methyltransf_7"/>
    <property type="match status" value="1"/>
</dbReference>
<accession>A0AAN9I430</accession>
<dbReference type="Proteomes" id="UP001359559">
    <property type="component" value="Unassembled WGS sequence"/>
</dbReference>
<dbReference type="GO" id="GO:0008168">
    <property type="term" value="F:methyltransferase activity"/>
    <property type="evidence" value="ECO:0007669"/>
    <property type="project" value="UniProtKB-KW"/>
</dbReference>
<dbReference type="Gene3D" id="3.40.50.150">
    <property type="entry name" value="Vaccinia Virus protein VP39"/>
    <property type="match status" value="1"/>
</dbReference>
<protein>
    <recommendedName>
        <fullName evidence="7">Salicylate carboxymethyltransferase</fullName>
    </recommendedName>
</protein>
<dbReference type="Gene3D" id="1.10.1200.270">
    <property type="entry name" value="Methyltransferase, alpha-helical capping domain"/>
    <property type="match status" value="1"/>
</dbReference>
<keyword evidence="1" id="KW-0489">Methyltransferase</keyword>
<dbReference type="InterPro" id="IPR029063">
    <property type="entry name" value="SAM-dependent_MTases_sf"/>
</dbReference>
<dbReference type="GO" id="GO:0032259">
    <property type="term" value="P:methylation"/>
    <property type="evidence" value="ECO:0007669"/>
    <property type="project" value="UniProtKB-KW"/>
</dbReference>
<reference evidence="5 6" key="1">
    <citation type="submission" date="2024-01" db="EMBL/GenBank/DDBJ databases">
        <title>The genomes of 5 underutilized Papilionoideae crops provide insights into root nodulation and disease resistance.</title>
        <authorList>
            <person name="Yuan L."/>
        </authorList>
    </citation>
    <scope>NUCLEOTIDE SEQUENCE [LARGE SCALE GENOMIC DNA]</scope>
    <source>
        <strain evidence="5">LY-2023</strain>
        <tissue evidence="5">Leaf</tissue>
    </source>
</reference>
<evidence type="ECO:0000256" key="1">
    <source>
        <dbReference type="ARBA" id="ARBA00022603"/>
    </source>
</evidence>
<proteinExistence type="predicted"/>
<evidence type="ECO:0000256" key="3">
    <source>
        <dbReference type="ARBA" id="ARBA00022723"/>
    </source>
</evidence>
<keyword evidence="4" id="KW-0460">Magnesium</keyword>
<evidence type="ECO:0000256" key="2">
    <source>
        <dbReference type="ARBA" id="ARBA00022679"/>
    </source>
</evidence>
<name>A0AAN9I430_CLITE</name>
<sequence>MTHVWVRHFGFIFLGLDQTHRNIEERVKEVKETRMEVAQVLRMNGGVGEASYANNCFVQQKVIRLTKPIREEAITSLYCSTFPRSLAIADMGCSSGPNTLFVTSEIIKTVEKLCRELNHKSPEYKVFLNDLPGNDFNSIFRSIDSFKAKLNDEMQTRIGPCYFSGVPASFYGRVFPNSSLHFVHSSYSLQWLSKVPEGVDNNKGNIYIGSTSPSNVVKAYYEQFQRDFSLFLRCRAEELVEGGRMVLTILGRRRDDPSSKDGGCYIWELMATALNHMVLQGTIREEQVDTFNIPQYTPSPSEVKMEVFKEGSFAINRLEVSEVNWNVLDHELNNYEYESERNESVGGDGGYNMAQCMRAVAEPLLISHFGETIIEEVFSRYQKILAERMSMERTDQFINVTILLTKKA</sequence>
<dbReference type="SUPFAM" id="SSF53335">
    <property type="entry name" value="S-adenosyl-L-methionine-dependent methyltransferases"/>
    <property type="match status" value="1"/>
</dbReference>
<dbReference type="InterPro" id="IPR042086">
    <property type="entry name" value="MeTrfase_capping"/>
</dbReference>
<evidence type="ECO:0000313" key="6">
    <source>
        <dbReference type="Proteomes" id="UP001359559"/>
    </source>
</evidence>
<dbReference type="GO" id="GO:0046872">
    <property type="term" value="F:metal ion binding"/>
    <property type="evidence" value="ECO:0007669"/>
    <property type="project" value="UniProtKB-KW"/>
</dbReference>
<evidence type="ECO:0008006" key="7">
    <source>
        <dbReference type="Google" id="ProtNLM"/>
    </source>
</evidence>
<gene>
    <name evidence="5" type="ORF">RJT34_30466</name>
</gene>